<dbReference type="AlphaFoldDB" id="A0A284S6U6"/>
<gene>
    <name evidence="2" type="ORF">ARMOST_20271</name>
</gene>
<feature type="compositionally biased region" description="Basic and acidic residues" evidence="1">
    <location>
        <begin position="48"/>
        <end position="64"/>
    </location>
</feature>
<sequence length="124" mass="14152">MSPVIELYAPSTMSSSSPEDLDFTQRRCEEASGSPAKNTLSTTRRREKMMPFDRSRREMSKSNVQECHEGISAEYLSQYVQLHEDGLGVEGRESTSFNDGRWLMEVLRILDERDVEATGAGKRW</sequence>
<keyword evidence="3" id="KW-1185">Reference proteome</keyword>
<reference evidence="3" key="1">
    <citation type="journal article" date="2017" name="Nat. Ecol. Evol.">
        <title>Genome expansion and lineage-specific genetic innovations in the forest pathogenic fungi Armillaria.</title>
        <authorList>
            <person name="Sipos G."/>
            <person name="Prasanna A.N."/>
            <person name="Walter M.C."/>
            <person name="O'Connor E."/>
            <person name="Balint B."/>
            <person name="Krizsan K."/>
            <person name="Kiss B."/>
            <person name="Hess J."/>
            <person name="Varga T."/>
            <person name="Slot J."/>
            <person name="Riley R."/>
            <person name="Boka B."/>
            <person name="Rigling D."/>
            <person name="Barry K."/>
            <person name="Lee J."/>
            <person name="Mihaltcheva S."/>
            <person name="LaButti K."/>
            <person name="Lipzen A."/>
            <person name="Waldron R."/>
            <person name="Moloney N.M."/>
            <person name="Sperisen C."/>
            <person name="Kredics L."/>
            <person name="Vagvoelgyi C."/>
            <person name="Patrignani A."/>
            <person name="Fitzpatrick D."/>
            <person name="Nagy I."/>
            <person name="Doyle S."/>
            <person name="Anderson J.B."/>
            <person name="Grigoriev I.V."/>
            <person name="Gueldener U."/>
            <person name="Muensterkoetter M."/>
            <person name="Nagy L.G."/>
        </authorList>
    </citation>
    <scope>NUCLEOTIDE SEQUENCE [LARGE SCALE GENOMIC DNA]</scope>
    <source>
        <strain evidence="3">C18/9</strain>
    </source>
</reference>
<dbReference type="Proteomes" id="UP000219338">
    <property type="component" value="Unassembled WGS sequence"/>
</dbReference>
<evidence type="ECO:0000313" key="3">
    <source>
        <dbReference type="Proteomes" id="UP000219338"/>
    </source>
</evidence>
<proteinExistence type="predicted"/>
<protein>
    <submittedName>
        <fullName evidence="2">Uncharacterized protein</fullName>
    </submittedName>
</protein>
<name>A0A284S6U6_ARMOS</name>
<evidence type="ECO:0000313" key="2">
    <source>
        <dbReference type="EMBL" id="SJL16742.1"/>
    </source>
</evidence>
<accession>A0A284S6U6</accession>
<feature type="region of interest" description="Disordered" evidence="1">
    <location>
        <begin position="1"/>
        <end position="64"/>
    </location>
</feature>
<organism evidence="2 3">
    <name type="scientific">Armillaria ostoyae</name>
    <name type="common">Armillaria root rot fungus</name>
    <dbReference type="NCBI Taxonomy" id="47428"/>
    <lineage>
        <taxon>Eukaryota</taxon>
        <taxon>Fungi</taxon>
        <taxon>Dikarya</taxon>
        <taxon>Basidiomycota</taxon>
        <taxon>Agaricomycotina</taxon>
        <taxon>Agaricomycetes</taxon>
        <taxon>Agaricomycetidae</taxon>
        <taxon>Agaricales</taxon>
        <taxon>Marasmiineae</taxon>
        <taxon>Physalacriaceae</taxon>
        <taxon>Armillaria</taxon>
    </lineage>
</organism>
<evidence type="ECO:0000256" key="1">
    <source>
        <dbReference type="SAM" id="MobiDB-lite"/>
    </source>
</evidence>
<dbReference type="EMBL" id="FUEG01000037">
    <property type="protein sequence ID" value="SJL16742.1"/>
    <property type="molecule type" value="Genomic_DNA"/>
</dbReference>